<keyword evidence="1" id="KW-1133">Transmembrane helix</keyword>
<protein>
    <submittedName>
        <fullName evidence="2">Peptide transporter</fullName>
    </submittedName>
</protein>
<feature type="transmembrane region" description="Helical" evidence="1">
    <location>
        <begin position="629"/>
        <end position="652"/>
    </location>
</feature>
<feature type="transmembrane region" description="Helical" evidence="1">
    <location>
        <begin position="221"/>
        <end position="243"/>
    </location>
</feature>
<dbReference type="KEGG" id="npy:NPRO_05740"/>
<name>A0A809R658_9BACT</name>
<feature type="transmembrane region" description="Helical" evidence="1">
    <location>
        <begin position="333"/>
        <end position="358"/>
    </location>
</feature>
<feature type="transmembrane region" description="Helical" evidence="1">
    <location>
        <begin position="84"/>
        <end position="105"/>
    </location>
</feature>
<evidence type="ECO:0000313" key="2">
    <source>
        <dbReference type="EMBL" id="BBO22979.1"/>
    </source>
</evidence>
<gene>
    <name evidence="2" type="ORF">NPRO_05740</name>
</gene>
<evidence type="ECO:0000256" key="1">
    <source>
        <dbReference type="SAM" id="Phobius"/>
    </source>
</evidence>
<dbReference type="AlphaFoldDB" id="A0A809R658"/>
<feature type="transmembrane region" description="Helical" evidence="1">
    <location>
        <begin position="561"/>
        <end position="579"/>
    </location>
</feature>
<keyword evidence="1" id="KW-0472">Membrane</keyword>
<sequence>MAHADSPQPETRADEPLAPQEFQEGFTLRTVLGGLFIALFMLPGGIYLGLVAGYGIGEAAEWVTIVLFAEVARRSFHSLRRQEIYILFYMAAGLTSAINVNRGLYGGPLSGLIWNAYFVQSESAAPIASQIPSWAVPGPESAAVVERQLWHPAWWTPLLLLVATEACGRLGWMSMGYGLFRVTSDVERLPFPYAPVAASGATALAEAGQEGWRWRVFSTGAIVGMLFGLVYIALPVITGVLLGHPVQALPIPFADYTVGIENLLPAAIVGISFSLGNVLVGFVLPFEIVLGATVASVLAMIVLNPILFHAGLLPSYRFGSDAFMTKLAADMDFWLSIGIGVNVSVGILGIALVAKAVAQARKYRIERQFSLAPPTGRGDIPLWIAVCAWALSTGLLVLLCRWLIPGFPSWLLLGFGFLWSPLNSYISARMHGLTGRGVSFPYLREASVIASGYQRVDAWYAPLPLYDHGWAAQRFREVELTGTRFTSVLRAEAFMFPVVLVASFAFWSFFWHSSQVPSTQFPFAQKFWPVEATLQSAIQQVNLPREGGDTSWFLRAIRFDYIALGTAGGLGLYGLFSLLKLPMLFFYGFAGGLGLFPANTIPQLVGAVFGKRVMEKRYGQSEWRQYAPVLLAGFSCGTGLTAMASISLALIAKAVSHLPY</sequence>
<feature type="transmembrane region" description="Helical" evidence="1">
    <location>
        <begin position="586"/>
        <end position="609"/>
    </location>
</feature>
<feature type="transmembrane region" description="Helical" evidence="1">
    <location>
        <begin position="289"/>
        <end position="313"/>
    </location>
</feature>
<organism evidence="2 3">
    <name type="scientific">Candidatus Nitrosymbiomonas proteolyticus</name>
    <dbReference type="NCBI Taxonomy" id="2608984"/>
    <lineage>
        <taxon>Bacteria</taxon>
        <taxon>Bacillati</taxon>
        <taxon>Armatimonadota</taxon>
        <taxon>Armatimonadota incertae sedis</taxon>
        <taxon>Candidatus Nitrosymbiomonas</taxon>
    </lineage>
</organism>
<feature type="transmembrane region" description="Helical" evidence="1">
    <location>
        <begin position="154"/>
        <end position="172"/>
    </location>
</feature>
<dbReference type="Proteomes" id="UP000662873">
    <property type="component" value="Chromosome"/>
</dbReference>
<keyword evidence="1" id="KW-0812">Transmembrane</keyword>
<proteinExistence type="predicted"/>
<feature type="transmembrane region" description="Helical" evidence="1">
    <location>
        <begin position="379"/>
        <end position="404"/>
    </location>
</feature>
<reference evidence="2" key="1">
    <citation type="journal article" name="DNA Res.">
        <title>The physiological potential of anammox bacteria as revealed by their core genome structure.</title>
        <authorList>
            <person name="Okubo T."/>
            <person name="Toyoda A."/>
            <person name="Fukuhara K."/>
            <person name="Uchiyama I."/>
            <person name="Harigaya Y."/>
            <person name="Kuroiwa M."/>
            <person name="Suzuki T."/>
            <person name="Murakami Y."/>
            <person name="Suwa Y."/>
            <person name="Takami H."/>
        </authorList>
    </citation>
    <scope>NUCLEOTIDE SEQUENCE</scope>
    <source>
        <strain evidence="2">317325-2</strain>
    </source>
</reference>
<accession>A0A809R658</accession>
<evidence type="ECO:0000313" key="3">
    <source>
        <dbReference type="Proteomes" id="UP000662873"/>
    </source>
</evidence>
<feature type="transmembrane region" description="Helical" evidence="1">
    <location>
        <begin position="493"/>
        <end position="511"/>
    </location>
</feature>
<feature type="transmembrane region" description="Helical" evidence="1">
    <location>
        <begin position="263"/>
        <end position="284"/>
    </location>
</feature>
<dbReference type="EMBL" id="AP021858">
    <property type="protein sequence ID" value="BBO22979.1"/>
    <property type="molecule type" value="Genomic_DNA"/>
</dbReference>
<feature type="transmembrane region" description="Helical" evidence="1">
    <location>
        <begin position="410"/>
        <end position="428"/>
    </location>
</feature>
<feature type="transmembrane region" description="Helical" evidence="1">
    <location>
        <begin position="26"/>
        <end position="46"/>
    </location>
</feature>